<dbReference type="PANTHER" id="PTHR23511">
    <property type="entry name" value="SYNAPTIC VESICLE GLYCOPROTEIN 2"/>
    <property type="match status" value="1"/>
</dbReference>
<evidence type="ECO:0000259" key="7">
    <source>
        <dbReference type="PROSITE" id="PS50850"/>
    </source>
</evidence>
<comment type="caution">
    <text evidence="8">The sequence shown here is derived from an EMBL/GenBank/DDBJ whole genome shotgun (WGS) entry which is preliminary data.</text>
</comment>
<dbReference type="Gene3D" id="1.20.1250.20">
    <property type="entry name" value="MFS general substrate transporter like domains"/>
    <property type="match status" value="1"/>
</dbReference>
<organism evidence="8 9">
    <name type="scientific">Polypedilum vanderplanki</name>
    <name type="common">Sleeping chironomid midge</name>
    <dbReference type="NCBI Taxonomy" id="319348"/>
    <lineage>
        <taxon>Eukaryota</taxon>
        <taxon>Metazoa</taxon>
        <taxon>Ecdysozoa</taxon>
        <taxon>Arthropoda</taxon>
        <taxon>Hexapoda</taxon>
        <taxon>Insecta</taxon>
        <taxon>Pterygota</taxon>
        <taxon>Neoptera</taxon>
        <taxon>Endopterygota</taxon>
        <taxon>Diptera</taxon>
        <taxon>Nematocera</taxon>
        <taxon>Chironomoidea</taxon>
        <taxon>Chironomidae</taxon>
        <taxon>Chironominae</taxon>
        <taxon>Polypedilum</taxon>
        <taxon>Polypedilum</taxon>
    </lineage>
</organism>
<keyword evidence="4 6" id="KW-1133">Transmembrane helix</keyword>
<dbReference type="EMBL" id="JADBJN010000001">
    <property type="protein sequence ID" value="KAG5683093.1"/>
    <property type="molecule type" value="Genomic_DNA"/>
</dbReference>
<dbReference type="GO" id="GO:0022857">
    <property type="term" value="F:transmembrane transporter activity"/>
    <property type="evidence" value="ECO:0007669"/>
    <property type="project" value="InterPro"/>
</dbReference>
<feature type="transmembrane region" description="Helical" evidence="6">
    <location>
        <begin position="415"/>
        <end position="433"/>
    </location>
</feature>
<feature type="transmembrane region" description="Helical" evidence="6">
    <location>
        <begin position="120"/>
        <end position="137"/>
    </location>
</feature>
<dbReference type="Proteomes" id="UP001107558">
    <property type="component" value="Chromosome 1"/>
</dbReference>
<feature type="transmembrane region" description="Helical" evidence="6">
    <location>
        <begin position="362"/>
        <end position="383"/>
    </location>
</feature>
<dbReference type="InterPro" id="IPR020846">
    <property type="entry name" value="MFS_dom"/>
</dbReference>
<evidence type="ECO:0000256" key="2">
    <source>
        <dbReference type="ARBA" id="ARBA00022448"/>
    </source>
</evidence>
<protein>
    <recommendedName>
        <fullName evidence="7">Major facilitator superfamily (MFS) profile domain-containing protein</fullName>
    </recommendedName>
</protein>
<dbReference type="InterPro" id="IPR011701">
    <property type="entry name" value="MFS"/>
</dbReference>
<dbReference type="AlphaFoldDB" id="A0A9J6CMA4"/>
<sequence>MTLPVSYSLEDAISETKFGKFNCILIFLCGLILGCAFVETGCITLVLPIAQCELQMTNFHKGFLGSIGFIGIILSSHFWGFLADTKGRKNTMIVALLLAAFFSICSTLAKTFWVIALFRFLNGFCICGPQITSYAFLGEFHTIKYRARVLLIASIIYALIGTVNPINAILFLNQETWNFYIPFLDLNYSAWRIFLLFCSVPSIISAIILITLIPESPKFTYSQGDEAKTLAILQRVYKFNTGKSLNEFKVKNLAKDKEFEAGQSENSKGFFEFMWSQTAPLFQKPHLKNTLTACYLQLGLCVSANSYFTFYPEILNRVYLWLESDPTHITATVCQIYSSFHSNSTVIDEIPEICITRLEVNVFLNIIMLMFMYAFGWFIMSLIINKTGKLVILVFISFASGMASLSMMFIELPKIATSIYLMVMLASLNMSVINSSTVELFPTNLRAMAVSISMMFGRVGSVAGSNFLGLTIQNFCTYTWILPGVLMITSGFLVFTIPNINKRAKK</sequence>
<dbReference type="Pfam" id="PF07690">
    <property type="entry name" value="MFS_1"/>
    <property type="match status" value="1"/>
</dbReference>
<dbReference type="SUPFAM" id="SSF103473">
    <property type="entry name" value="MFS general substrate transporter"/>
    <property type="match status" value="1"/>
</dbReference>
<evidence type="ECO:0000256" key="3">
    <source>
        <dbReference type="ARBA" id="ARBA00022692"/>
    </source>
</evidence>
<proteinExistence type="predicted"/>
<keyword evidence="9" id="KW-1185">Reference proteome</keyword>
<feature type="transmembrane region" description="Helical" evidence="6">
    <location>
        <begin position="94"/>
        <end position="114"/>
    </location>
</feature>
<dbReference type="PANTHER" id="PTHR23511:SF35">
    <property type="entry name" value="MAJOR FACILITATOR SUPERFAMILY (MFS) PROFILE DOMAIN-CONTAINING PROTEIN"/>
    <property type="match status" value="1"/>
</dbReference>
<gene>
    <name evidence="8" type="ORF">PVAND_012396</name>
</gene>
<evidence type="ECO:0000313" key="8">
    <source>
        <dbReference type="EMBL" id="KAG5683093.1"/>
    </source>
</evidence>
<evidence type="ECO:0000256" key="1">
    <source>
        <dbReference type="ARBA" id="ARBA00004141"/>
    </source>
</evidence>
<feature type="transmembrane region" description="Helical" evidence="6">
    <location>
        <begin position="149"/>
        <end position="171"/>
    </location>
</feature>
<dbReference type="OrthoDB" id="10262656at2759"/>
<feature type="transmembrane region" description="Helical" evidence="6">
    <location>
        <begin position="480"/>
        <end position="500"/>
    </location>
</feature>
<accession>A0A9J6CMA4</accession>
<evidence type="ECO:0000313" key="9">
    <source>
        <dbReference type="Proteomes" id="UP001107558"/>
    </source>
</evidence>
<evidence type="ECO:0000256" key="5">
    <source>
        <dbReference type="ARBA" id="ARBA00023136"/>
    </source>
</evidence>
<feature type="transmembrane region" description="Helical" evidence="6">
    <location>
        <begin position="62"/>
        <end position="82"/>
    </location>
</feature>
<comment type="subcellular location">
    <subcellularLocation>
        <location evidence="1">Membrane</location>
        <topology evidence="1">Multi-pass membrane protein</topology>
    </subcellularLocation>
</comment>
<dbReference type="PROSITE" id="PS50850">
    <property type="entry name" value="MFS"/>
    <property type="match status" value="1"/>
</dbReference>
<feature type="transmembrane region" description="Helical" evidence="6">
    <location>
        <begin position="191"/>
        <end position="213"/>
    </location>
</feature>
<feature type="transmembrane region" description="Helical" evidence="6">
    <location>
        <begin position="21"/>
        <end position="50"/>
    </location>
</feature>
<evidence type="ECO:0000256" key="6">
    <source>
        <dbReference type="SAM" id="Phobius"/>
    </source>
</evidence>
<name>A0A9J6CMA4_POLVA</name>
<feature type="domain" description="Major facilitator superfamily (MFS) profile" evidence="7">
    <location>
        <begin position="22"/>
        <end position="501"/>
    </location>
</feature>
<feature type="transmembrane region" description="Helical" evidence="6">
    <location>
        <begin position="390"/>
        <end position="409"/>
    </location>
</feature>
<keyword evidence="5 6" id="KW-0472">Membrane</keyword>
<dbReference type="GO" id="GO:0016020">
    <property type="term" value="C:membrane"/>
    <property type="evidence" value="ECO:0007669"/>
    <property type="project" value="UniProtKB-SubCell"/>
</dbReference>
<dbReference type="InterPro" id="IPR036259">
    <property type="entry name" value="MFS_trans_sf"/>
</dbReference>
<keyword evidence="3 6" id="KW-0812">Transmembrane</keyword>
<evidence type="ECO:0000256" key="4">
    <source>
        <dbReference type="ARBA" id="ARBA00022989"/>
    </source>
</evidence>
<reference evidence="8" key="1">
    <citation type="submission" date="2021-03" db="EMBL/GenBank/DDBJ databases">
        <title>Chromosome level genome of the anhydrobiotic midge Polypedilum vanderplanki.</title>
        <authorList>
            <person name="Yoshida Y."/>
            <person name="Kikawada T."/>
            <person name="Gusev O."/>
        </authorList>
    </citation>
    <scope>NUCLEOTIDE SEQUENCE</scope>
    <source>
        <strain evidence="8">NIAS01</strain>
        <tissue evidence="8">Whole body or cell culture</tissue>
    </source>
</reference>
<keyword evidence="2" id="KW-0813">Transport</keyword>